<feature type="domain" description="Helicase ATP-binding" evidence="4">
    <location>
        <begin position="397"/>
        <end position="581"/>
    </location>
</feature>
<evidence type="ECO:0000313" key="7">
    <source>
        <dbReference type="Proteomes" id="UP000801428"/>
    </source>
</evidence>
<dbReference type="InterPro" id="IPR001650">
    <property type="entry name" value="Helicase_C-like"/>
</dbReference>
<dbReference type="GO" id="GO:0005524">
    <property type="term" value="F:ATP binding"/>
    <property type="evidence" value="ECO:0007669"/>
    <property type="project" value="UniProtKB-KW"/>
</dbReference>
<keyword evidence="3" id="KW-0067">ATP-binding</keyword>
<reference evidence="6" key="1">
    <citation type="submission" date="2019-04" db="EMBL/GenBank/DDBJ databases">
        <title>Sequencing of skin fungus with MAO and IRED activity.</title>
        <authorList>
            <person name="Marsaioli A.J."/>
            <person name="Bonatto J.M.C."/>
            <person name="Reis Junior O."/>
        </authorList>
    </citation>
    <scope>NUCLEOTIDE SEQUENCE</scope>
    <source>
        <strain evidence="6">30M1</strain>
    </source>
</reference>
<name>A0A9P4T4J8_CURKU</name>
<dbReference type="GO" id="GO:0008094">
    <property type="term" value="F:ATP-dependent activity, acting on DNA"/>
    <property type="evidence" value="ECO:0007669"/>
    <property type="project" value="TreeGrafter"/>
</dbReference>
<dbReference type="SUPFAM" id="SSF52540">
    <property type="entry name" value="P-loop containing nucleoside triphosphate hydrolases"/>
    <property type="match status" value="2"/>
</dbReference>
<dbReference type="GO" id="GO:0005634">
    <property type="term" value="C:nucleus"/>
    <property type="evidence" value="ECO:0007669"/>
    <property type="project" value="TreeGrafter"/>
</dbReference>
<gene>
    <name evidence="6" type="ORF">E8E13_002946</name>
</gene>
<dbReference type="CDD" id="cd18793">
    <property type="entry name" value="SF2_C_SNF"/>
    <property type="match status" value="1"/>
</dbReference>
<dbReference type="PROSITE" id="PS51194">
    <property type="entry name" value="HELICASE_CTER"/>
    <property type="match status" value="1"/>
</dbReference>
<evidence type="ECO:0000313" key="6">
    <source>
        <dbReference type="EMBL" id="KAF2994705.1"/>
    </source>
</evidence>
<dbReference type="InterPro" id="IPR050628">
    <property type="entry name" value="SNF2_RAD54_helicase_TF"/>
</dbReference>
<sequence length="968" mass="108150">MEYPTPHLDAKRPWDPIDSYQSQPAKRLYLGPEFSLESLSGEYVDPLVSSTVLPLSQNVWELGAHNLGYSGVRGGTGFNGGTRFEGPPDHAAIDTTVHTYVGAEAFEPTLPLCPEVCFGLARKYIFYGAANTMANSEQIPDVQVRLNKDFDSNFESYFGANLQDLEVSPRCPLVFENGRCDVGTPSGRSAAVVHQHSFKVLDRLQKAVPIIFELSTCSVAKLKSRKSSRESLSRFMTLELVALGQRCNAETVAATFAREEIFLQDPVDLPAGVAYENPQTLELPEFEPTVLSSQSGQSVPKDVQAANPHEWLGQSDSTFDIEKLLDDFACQHDLTKASSDRHVLTTLLDHQKEALDFIMQQESGSKSHSRRLWEPVEQMRSDQPATVHQHAITGAKSASAVEITGGIVADEMGLGKTLTMLAAITASLDSALTYARFLTKIDTSGRGTWAAKSTLVIVPSTLLMSSWLDEVDRHIMPGTLTCYKFHGSSRQIALVDLLQYDIIITTYGTVAADFVRNRSRLHGIHWYRVVLDEAHVIRNAATKQFRAVQALHSRIRWSLTGTPIQNTLDDLASLTSFLKVPLLEDATQFKRYITSPIGLAKGDTQTGYRNLQKLLRSICLRRTKHILSAARYDDVECLLHFNHDEREDYNRIERSCREALQRAVNGHDSGRAHQTVLETLLNLRLYCNLGRNFNQFDTTLAGECEDPEVVLSLLEQNDKAVCTYCDCEVSSITTVSGEEDAVLTVCRKLICSNCISQWRDDLIQKGRCHLCRKPHDTRNVIETKSYEGPSKLYPSKIRALCQDIESHKDDGKCIVFSYWRRSLDVVGSLLTDRHIPYLRVDGTTPSAKRRESLDKFQKQEDIPVLLMTLGTGAVGLNNLSVAHRLHLLEPQWNPSVESQAIGRIVRLGQTRPVTVLRYVMSETVEQNVRHIQRKKQHYVSQGFGQSKPGARLGSLSRVQELLGPVQNI</sequence>
<feature type="domain" description="Helicase C-terminal" evidence="5">
    <location>
        <begin position="799"/>
        <end position="955"/>
    </location>
</feature>
<dbReference type="PANTHER" id="PTHR45626">
    <property type="entry name" value="TRANSCRIPTION TERMINATION FACTOR 2-RELATED"/>
    <property type="match status" value="1"/>
</dbReference>
<evidence type="ECO:0000256" key="1">
    <source>
        <dbReference type="ARBA" id="ARBA00022741"/>
    </source>
</evidence>
<keyword evidence="2" id="KW-0378">Hydrolase</keyword>
<dbReference type="SMART" id="SM00490">
    <property type="entry name" value="HELICc"/>
    <property type="match status" value="1"/>
</dbReference>
<protein>
    <submittedName>
        <fullName evidence="6">Uncharacterized protein</fullName>
    </submittedName>
</protein>
<dbReference type="InterPro" id="IPR038718">
    <property type="entry name" value="SNF2-like_sf"/>
</dbReference>
<evidence type="ECO:0000259" key="4">
    <source>
        <dbReference type="PROSITE" id="PS51192"/>
    </source>
</evidence>
<comment type="caution">
    <text evidence="6">The sequence shown here is derived from an EMBL/GenBank/DDBJ whole genome shotgun (WGS) entry which is preliminary data.</text>
</comment>
<dbReference type="PROSITE" id="PS51192">
    <property type="entry name" value="HELICASE_ATP_BIND_1"/>
    <property type="match status" value="1"/>
</dbReference>
<dbReference type="PANTHER" id="PTHR45626:SF52">
    <property type="entry name" value="SINGLE-STRANDED DNA-DEPENDENT ATPASE (EUROFUNG)"/>
    <property type="match status" value="1"/>
</dbReference>
<dbReference type="GO" id="GO:0016787">
    <property type="term" value="F:hydrolase activity"/>
    <property type="evidence" value="ECO:0007669"/>
    <property type="project" value="UniProtKB-KW"/>
</dbReference>
<dbReference type="CDD" id="cd18008">
    <property type="entry name" value="DEXDc_SHPRH-like"/>
    <property type="match status" value="1"/>
</dbReference>
<dbReference type="Gene3D" id="3.40.50.10810">
    <property type="entry name" value="Tandem AAA-ATPase domain"/>
    <property type="match status" value="1"/>
</dbReference>
<dbReference type="GO" id="GO:0006281">
    <property type="term" value="P:DNA repair"/>
    <property type="evidence" value="ECO:0007669"/>
    <property type="project" value="TreeGrafter"/>
</dbReference>
<dbReference type="InterPro" id="IPR000330">
    <property type="entry name" value="SNF2_N"/>
</dbReference>
<dbReference type="OrthoDB" id="448448at2759"/>
<dbReference type="InterPro" id="IPR049730">
    <property type="entry name" value="SNF2/RAD54-like_C"/>
</dbReference>
<dbReference type="Gene3D" id="3.40.50.300">
    <property type="entry name" value="P-loop containing nucleotide triphosphate hydrolases"/>
    <property type="match status" value="1"/>
</dbReference>
<dbReference type="Pfam" id="PF00176">
    <property type="entry name" value="SNF2-rel_dom"/>
    <property type="match status" value="1"/>
</dbReference>
<dbReference type="SMART" id="SM00487">
    <property type="entry name" value="DEXDc"/>
    <property type="match status" value="1"/>
</dbReference>
<dbReference type="Proteomes" id="UP000801428">
    <property type="component" value="Unassembled WGS sequence"/>
</dbReference>
<dbReference type="EMBL" id="SWKU01000038">
    <property type="protein sequence ID" value="KAF2994705.1"/>
    <property type="molecule type" value="Genomic_DNA"/>
</dbReference>
<accession>A0A9P4T4J8</accession>
<dbReference type="Pfam" id="PF00271">
    <property type="entry name" value="Helicase_C"/>
    <property type="match status" value="1"/>
</dbReference>
<dbReference type="InterPro" id="IPR014001">
    <property type="entry name" value="Helicase_ATP-bd"/>
</dbReference>
<dbReference type="AlphaFoldDB" id="A0A9P4T4J8"/>
<organism evidence="6 7">
    <name type="scientific">Curvularia kusanoi</name>
    <name type="common">Cochliobolus kusanoi</name>
    <dbReference type="NCBI Taxonomy" id="90978"/>
    <lineage>
        <taxon>Eukaryota</taxon>
        <taxon>Fungi</taxon>
        <taxon>Dikarya</taxon>
        <taxon>Ascomycota</taxon>
        <taxon>Pezizomycotina</taxon>
        <taxon>Dothideomycetes</taxon>
        <taxon>Pleosporomycetidae</taxon>
        <taxon>Pleosporales</taxon>
        <taxon>Pleosporineae</taxon>
        <taxon>Pleosporaceae</taxon>
        <taxon>Curvularia</taxon>
    </lineage>
</organism>
<keyword evidence="1" id="KW-0547">Nucleotide-binding</keyword>
<keyword evidence="7" id="KW-1185">Reference proteome</keyword>
<evidence type="ECO:0000259" key="5">
    <source>
        <dbReference type="PROSITE" id="PS51194"/>
    </source>
</evidence>
<dbReference type="InterPro" id="IPR027417">
    <property type="entry name" value="P-loop_NTPase"/>
</dbReference>
<evidence type="ECO:0000256" key="3">
    <source>
        <dbReference type="ARBA" id="ARBA00022840"/>
    </source>
</evidence>
<evidence type="ECO:0000256" key="2">
    <source>
        <dbReference type="ARBA" id="ARBA00022801"/>
    </source>
</evidence>
<proteinExistence type="predicted"/>